<name>A0A5P0YRD8_9ACTN</name>
<feature type="region of interest" description="Disordered" evidence="1">
    <location>
        <begin position="666"/>
        <end position="693"/>
    </location>
</feature>
<organism evidence="3 4">
    <name type="scientific">Streptomyces alkaliterrae</name>
    <dbReference type="NCBI Taxonomy" id="2213162"/>
    <lineage>
        <taxon>Bacteria</taxon>
        <taxon>Bacillati</taxon>
        <taxon>Actinomycetota</taxon>
        <taxon>Actinomycetes</taxon>
        <taxon>Kitasatosporales</taxon>
        <taxon>Streptomycetaceae</taxon>
        <taxon>Streptomyces</taxon>
    </lineage>
</organism>
<dbReference type="EMBL" id="VJYK02000117">
    <property type="protein sequence ID" value="MQS02828.1"/>
    <property type="molecule type" value="Genomic_DNA"/>
</dbReference>
<accession>A0A5P0YRD8</accession>
<dbReference type="OrthoDB" id="4182570at2"/>
<reference evidence="3 4" key="1">
    <citation type="submission" date="2019-10" db="EMBL/GenBank/DDBJ databases">
        <title>Streptomyces sp. nov., a novel actinobacterium isolated from alkaline environment.</title>
        <authorList>
            <person name="Golinska P."/>
        </authorList>
    </citation>
    <scope>NUCLEOTIDE SEQUENCE [LARGE SCALE GENOMIC DNA]</scope>
    <source>
        <strain evidence="3 4">OF1</strain>
    </source>
</reference>
<proteinExistence type="predicted"/>
<sequence>MSASTQPPAESAGRQDVNDNVVLGDLNISGRDTNITNYLTGLRHLRPRPVDPDKLMPANRFVSPGHNFDKAAQAVRPHFGGTANVHIVVLLAADEYGCRSAGLRLLADSGVATNRISELLPDWDEPDVACLPEERGAGYLLNLRGVTQPLPEAFFSGLATYASTLRKAGSCMVIIATNVSWSRARASGPRPEILVVELERPGPTAVVKKYLESGQGTQDRSGWIDDEESVFHGLLPHDCAPGEAVRLASIIESAKSSTDEEALEEYRGWETHLSEEWFVGGSAGVETRAVRIAGAFLNTAPAEVVLNSADLLLAAPKISFPRREGGLLAMPDAPKRLKPAGMSFDADTGAASLVHESQGPAILRYLWTKHRQLTEEVLTQWLRDISQGPAKDHLDTLATALTQLAGTVGVTPIFDLAEGWLRDGGKQQQNLVGDLLSELAVHPALGSQVRAELATWAGGKSSPARQCAAARACSGAFGSAYPSQALTRARYILNSSGTDEARKAAINAVRGLAVDDDLAPLVVDTVVTWIMNAGKRIGTDQEVFFDVFSVPSTAGQLEDSPLVVALTKPGEAGEAIRQRVFEAWQHVFQHGDDPVHAQKALLSWREGAETDRLPQQPVVDLIIRLGGSLGISGPFIKAIVKAKGPLQDALIDALFSDFLQNVEAEHDPLAEASGAEPAEQRPQNPTEVAPATQ</sequence>
<dbReference type="RefSeq" id="WP_143648288.1">
    <property type="nucleotide sequence ID" value="NZ_JABJXA010000003.1"/>
</dbReference>
<comment type="caution">
    <text evidence="3">The sequence shown here is derived from an EMBL/GenBank/DDBJ whole genome shotgun (WGS) entry which is preliminary data.</text>
</comment>
<dbReference type="Proteomes" id="UP000517765">
    <property type="component" value="Unassembled WGS sequence"/>
</dbReference>
<reference evidence="2" key="3">
    <citation type="journal article" name="Syst. Appl. Microbiol.">
        <title>Streptomyces alkaliterrae sp. nov., isolated from an alkaline soil, and emended descriptions of Streptomyces alkaliphilus, Streptomyces calidiresistens and Streptomyces durbertensis.</title>
        <authorList>
            <person name="Swiecimska M."/>
            <person name="Golinska P."/>
            <person name="Nouioui I."/>
            <person name="Wypij M."/>
            <person name="Rai M."/>
            <person name="Sangal V."/>
            <person name="Goodfellow M."/>
        </authorList>
    </citation>
    <scope>NUCLEOTIDE SEQUENCE</scope>
    <source>
        <strain evidence="2">OF8</strain>
    </source>
</reference>
<feature type="compositionally biased region" description="Polar residues" evidence="1">
    <location>
        <begin position="681"/>
        <end position="693"/>
    </location>
</feature>
<reference evidence="5" key="2">
    <citation type="submission" date="2020-05" db="EMBL/GenBank/DDBJ databases">
        <title>Classification of alakaliphilic streptomycetes isolated from an alkaline soil next to Lonar Crater, India and a proposal for the recognition of Streptomyces alkaliterrae sp. nov.</title>
        <authorList>
            <person name="Golinska P."/>
        </authorList>
    </citation>
    <scope>NUCLEOTIDE SEQUENCE [LARGE SCALE GENOMIC DNA]</scope>
    <source>
        <strain evidence="5">OF8</strain>
    </source>
</reference>
<keyword evidence="4" id="KW-1185">Reference proteome</keyword>
<evidence type="ECO:0000313" key="5">
    <source>
        <dbReference type="Proteomes" id="UP000517765"/>
    </source>
</evidence>
<evidence type="ECO:0000313" key="4">
    <source>
        <dbReference type="Proteomes" id="UP000320857"/>
    </source>
</evidence>
<gene>
    <name evidence="3" type="ORF">FNX44_013295</name>
    <name evidence="2" type="ORF">H3147_01090</name>
</gene>
<evidence type="ECO:0000313" key="2">
    <source>
        <dbReference type="EMBL" id="MBB1257430.1"/>
    </source>
</evidence>
<dbReference type="Proteomes" id="UP000320857">
    <property type="component" value="Unassembled WGS sequence"/>
</dbReference>
<dbReference type="AlphaFoldDB" id="A0A5P0YRD8"/>
<evidence type="ECO:0000256" key="1">
    <source>
        <dbReference type="SAM" id="MobiDB-lite"/>
    </source>
</evidence>
<evidence type="ECO:0000313" key="3">
    <source>
        <dbReference type="EMBL" id="MQS02828.1"/>
    </source>
</evidence>
<dbReference type="EMBL" id="JABJXA010000003">
    <property type="protein sequence ID" value="MBB1257430.1"/>
    <property type="molecule type" value="Genomic_DNA"/>
</dbReference>
<protein>
    <submittedName>
        <fullName evidence="3">Uncharacterized protein</fullName>
    </submittedName>
</protein>